<dbReference type="SMART" id="SM00829">
    <property type="entry name" value="PKS_ER"/>
    <property type="match status" value="1"/>
</dbReference>
<comment type="caution">
    <text evidence="6">The sequence shown here is derived from an EMBL/GenBank/DDBJ whole genome shotgun (WGS) entry which is preliminary data.</text>
</comment>
<sequence length="348" mass="38480">MTTVSTKVKTMKAAVYNGPHNMTIEEVPYPVPGPGEITVKVHCSGICGTDYHILEGDFISPYPLVGGHEFAGTVFEIGEGVEGWYLGERVSVDPSVYCGKCYHCRNNQFNHCKNWNAIGVTLNGAFAEYVKVPAKNLYRMKDSMTFEEGALVEPMSCVAYALERVNVKFGEKVLIFGAGPMGLMLVQAIRTSGASEVVLVDIADEKLETAKRLGATSAYKSDAQLEEKIGGKQYPNGFDIVVDATGIPAVIENMFTFAGPGARILQFGVAPNNARISINPFDIYHKDWKYLGTMALKFNFYQALYMIEEKRVDVSSLVTKKIDLHEFVDYMSQPKSPEDCKVLVYPSW</sequence>
<dbReference type="InterPro" id="IPR036291">
    <property type="entry name" value="NAD(P)-bd_dom_sf"/>
</dbReference>
<dbReference type="InterPro" id="IPR013154">
    <property type="entry name" value="ADH-like_N"/>
</dbReference>
<evidence type="ECO:0000259" key="5">
    <source>
        <dbReference type="SMART" id="SM00829"/>
    </source>
</evidence>
<dbReference type="SUPFAM" id="SSF50129">
    <property type="entry name" value="GroES-like"/>
    <property type="match status" value="1"/>
</dbReference>
<evidence type="ECO:0000313" key="7">
    <source>
        <dbReference type="Proteomes" id="UP001595752"/>
    </source>
</evidence>
<evidence type="ECO:0000256" key="2">
    <source>
        <dbReference type="ARBA" id="ARBA00022833"/>
    </source>
</evidence>
<dbReference type="InterPro" id="IPR002328">
    <property type="entry name" value="ADH_Zn_CS"/>
</dbReference>
<reference evidence="7" key="1">
    <citation type="journal article" date="2019" name="Int. J. Syst. Evol. Microbiol.">
        <title>The Global Catalogue of Microorganisms (GCM) 10K type strain sequencing project: providing services to taxonomists for standard genome sequencing and annotation.</title>
        <authorList>
            <consortium name="The Broad Institute Genomics Platform"/>
            <consortium name="The Broad Institute Genome Sequencing Center for Infectious Disease"/>
            <person name="Wu L."/>
            <person name="Ma J."/>
        </authorList>
    </citation>
    <scope>NUCLEOTIDE SEQUENCE [LARGE SCALE GENOMIC DNA]</scope>
    <source>
        <strain evidence="7">CCUG 61889</strain>
    </source>
</reference>
<dbReference type="RefSeq" id="WP_377911340.1">
    <property type="nucleotide sequence ID" value="NZ_JBHRZT010000007.1"/>
</dbReference>
<dbReference type="EMBL" id="JBHRZT010000007">
    <property type="protein sequence ID" value="MFC3882141.1"/>
    <property type="molecule type" value="Genomic_DNA"/>
</dbReference>
<protein>
    <submittedName>
        <fullName evidence="6">Zinc-dependent alcohol dehydrogenase family protein</fullName>
    </submittedName>
</protein>
<keyword evidence="1 4" id="KW-0479">Metal-binding</keyword>
<keyword evidence="3" id="KW-0560">Oxidoreductase</keyword>
<evidence type="ECO:0000313" key="6">
    <source>
        <dbReference type="EMBL" id="MFC3882141.1"/>
    </source>
</evidence>
<gene>
    <name evidence="6" type="ORF">ACFOU2_00825</name>
</gene>
<name>A0ABV8AYW4_9BACI</name>
<dbReference type="Pfam" id="PF00107">
    <property type="entry name" value="ADH_zinc_N"/>
    <property type="match status" value="1"/>
</dbReference>
<dbReference type="Gene3D" id="3.40.50.720">
    <property type="entry name" value="NAD(P)-binding Rossmann-like Domain"/>
    <property type="match status" value="1"/>
</dbReference>
<comment type="cofactor">
    <cofactor evidence="4">
        <name>Zn(2+)</name>
        <dbReference type="ChEBI" id="CHEBI:29105"/>
    </cofactor>
</comment>
<dbReference type="Gene3D" id="3.90.180.10">
    <property type="entry name" value="Medium-chain alcohol dehydrogenases, catalytic domain"/>
    <property type="match status" value="1"/>
</dbReference>
<dbReference type="CDD" id="cd08234">
    <property type="entry name" value="threonine_DH_like"/>
    <property type="match status" value="1"/>
</dbReference>
<evidence type="ECO:0000256" key="1">
    <source>
        <dbReference type="ARBA" id="ARBA00022723"/>
    </source>
</evidence>
<dbReference type="InterPro" id="IPR011032">
    <property type="entry name" value="GroES-like_sf"/>
</dbReference>
<dbReference type="Pfam" id="PF08240">
    <property type="entry name" value="ADH_N"/>
    <property type="match status" value="1"/>
</dbReference>
<dbReference type="InterPro" id="IPR020843">
    <property type="entry name" value="ER"/>
</dbReference>
<evidence type="ECO:0000256" key="3">
    <source>
        <dbReference type="ARBA" id="ARBA00023002"/>
    </source>
</evidence>
<dbReference type="SUPFAM" id="SSF51735">
    <property type="entry name" value="NAD(P)-binding Rossmann-fold domains"/>
    <property type="match status" value="1"/>
</dbReference>
<comment type="similarity">
    <text evidence="4">Belongs to the zinc-containing alcohol dehydrogenase family.</text>
</comment>
<dbReference type="Proteomes" id="UP001595752">
    <property type="component" value="Unassembled WGS sequence"/>
</dbReference>
<evidence type="ECO:0000256" key="4">
    <source>
        <dbReference type="RuleBase" id="RU361277"/>
    </source>
</evidence>
<keyword evidence="7" id="KW-1185">Reference proteome</keyword>
<dbReference type="InterPro" id="IPR050129">
    <property type="entry name" value="Zn_alcohol_dh"/>
</dbReference>
<accession>A0ABV8AYW4</accession>
<dbReference type="PROSITE" id="PS00059">
    <property type="entry name" value="ADH_ZINC"/>
    <property type="match status" value="1"/>
</dbReference>
<keyword evidence="2 4" id="KW-0862">Zinc</keyword>
<feature type="domain" description="Enoyl reductase (ER)" evidence="5">
    <location>
        <begin position="18"/>
        <end position="344"/>
    </location>
</feature>
<dbReference type="PANTHER" id="PTHR43401:SF2">
    <property type="entry name" value="L-THREONINE 3-DEHYDROGENASE"/>
    <property type="match status" value="1"/>
</dbReference>
<dbReference type="InterPro" id="IPR013149">
    <property type="entry name" value="ADH-like_C"/>
</dbReference>
<dbReference type="PANTHER" id="PTHR43401">
    <property type="entry name" value="L-THREONINE 3-DEHYDROGENASE"/>
    <property type="match status" value="1"/>
</dbReference>
<proteinExistence type="inferred from homology"/>
<organism evidence="6 7">
    <name type="scientific">Bacillus songklensis</name>
    <dbReference type="NCBI Taxonomy" id="1069116"/>
    <lineage>
        <taxon>Bacteria</taxon>
        <taxon>Bacillati</taxon>
        <taxon>Bacillota</taxon>
        <taxon>Bacilli</taxon>
        <taxon>Bacillales</taxon>
        <taxon>Bacillaceae</taxon>
        <taxon>Bacillus</taxon>
    </lineage>
</organism>